<evidence type="ECO:0000313" key="3">
    <source>
        <dbReference type="EMBL" id="EDP41534.1"/>
    </source>
</evidence>
<protein>
    <submittedName>
        <fullName evidence="3">Uncharacterized protein</fullName>
    </submittedName>
</protein>
<feature type="compositionally biased region" description="Low complexity" evidence="2">
    <location>
        <begin position="190"/>
        <end position="204"/>
    </location>
</feature>
<sequence length="850" mass="93086">MSEEEDLFPNPYDRPVVSAASAAQTNTTDTSAVTDSTRSVARPTVSAPAPSDHATEATEDEELSRALRDSLAFEQEDIRRRQEEDEALLEAVLRASKADHARQLRELEEHQKREREIIEESRHEAYRDQRRREAELQRHALLEMEIMEQSRREHEQRLHAHSTTSPVHTVTAEHDPEMENLLWLRNHPPSTSTSTSLSARSSLAGPPDMASNPSSLAEYHAMAGGIPHESPPKYEDEFPNPFGSQISTTAMGSADPLSSATNPTSPTGHVLDSAVPSPRPLSSPVPPSSAALTDEDAPRPASRGPTHTLSRYEQLFGRHEDDWDDASFRSDSPESPAPSSGWGSEVESSEAEAREVLGERPTTGFMSSTRAESMPESEWAQHASGIDLTSSTAPLRLGNAPQPTTMRSDIPLTSQPSAPMPHADAAHAETPRAQSPHVVTPHAETPPLEAVRSGEQHPGPSPLRTPPATQSQIQPPLGGPSPLPRPPSYTPLAGTSANTPPITTSPLNTPPPNPLPLRTPPGEATLSPKLPRASPRHSPHTTKDTNLPKTPYPPEYAEGQPALRGVQFGTAMHPFSLELSTPRGVALYPSPDLSTECVLPQAAEHMLYFPDTIELGPPNRPYFVIRAYSWKLLLQAMAWYGKTVVRAQNGRLFLHVAICVPWRTDKPSFTSPAFVCLALSTDNTCATKNPTMESFCKSRQSSLTCVSLVSHPLLLPTDLVTLAQSLFSAPQLSSAPALRELKQAIASQDEWLESRAQYFSSRSASNAASSPPPVDHLTMFEQQCLQHRLSLLHHPILSTGELDAQVQMPQHREHFRERVRRTFSRWNISNVAPEEDLAAWITPYDVSAPP</sequence>
<accession>A8QD15</accession>
<feature type="region of interest" description="Disordered" evidence="2">
    <location>
        <begin position="1"/>
        <end position="65"/>
    </location>
</feature>
<keyword evidence="4" id="KW-1185">Reference proteome</keyword>
<feature type="compositionally biased region" description="Pro residues" evidence="2">
    <location>
        <begin position="277"/>
        <end position="287"/>
    </location>
</feature>
<feature type="coiled-coil region" evidence="1">
    <location>
        <begin position="93"/>
        <end position="124"/>
    </location>
</feature>
<feature type="compositionally biased region" description="Low complexity" evidence="2">
    <location>
        <begin position="498"/>
        <end position="507"/>
    </location>
</feature>
<keyword evidence="1" id="KW-0175">Coiled coil</keyword>
<dbReference type="EMBL" id="AAYY01000020">
    <property type="protein sequence ID" value="EDP41534.1"/>
    <property type="molecule type" value="Genomic_DNA"/>
</dbReference>
<proteinExistence type="predicted"/>
<dbReference type="AlphaFoldDB" id="A8QD15"/>
<organism evidence="3 4">
    <name type="scientific">Malassezia globosa (strain ATCC MYA-4612 / CBS 7966)</name>
    <name type="common">Dandruff-associated fungus</name>
    <dbReference type="NCBI Taxonomy" id="425265"/>
    <lineage>
        <taxon>Eukaryota</taxon>
        <taxon>Fungi</taxon>
        <taxon>Dikarya</taxon>
        <taxon>Basidiomycota</taxon>
        <taxon>Ustilaginomycotina</taxon>
        <taxon>Malasseziomycetes</taxon>
        <taxon>Malasseziales</taxon>
        <taxon>Malasseziaceae</taxon>
        <taxon>Malassezia</taxon>
    </lineage>
</organism>
<dbReference type="KEGG" id="mgl:MGL_4083"/>
<feature type="compositionally biased region" description="Polar residues" evidence="2">
    <location>
        <begin position="21"/>
        <end position="39"/>
    </location>
</feature>
<reference evidence="3 4" key="1">
    <citation type="journal article" date="2007" name="Proc. Natl. Acad. Sci. U.S.A.">
        <title>Dandruff-associated Malassezia genomes reveal convergent and divergent virulence traits shared with plant and human fungal pathogens.</title>
        <authorList>
            <person name="Xu J."/>
            <person name="Saunders C.W."/>
            <person name="Hu P."/>
            <person name="Grant R.A."/>
            <person name="Boekhout T."/>
            <person name="Kuramae E.E."/>
            <person name="Kronstad J.W."/>
            <person name="Deangelis Y.M."/>
            <person name="Reeder N.L."/>
            <person name="Johnstone K.R."/>
            <person name="Leland M."/>
            <person name="Fieno A.M."/>
            <person name="Begley W.M."/>
            <person name="Sun Y."/>
            <person name="Lacey M.P."/>
            <person name="Chaudhary T."/>
            <person name="Keough T."/>
            <person name="Chu L."/>
            <person name="Sears R."/>
            <person name="Yuan B."/>
            <person name="Dawson T.L.Jr."/>
        </authorList>
    </citation>
    <scope>NUCLEOTIDE SEQUENCE [LARGE SCALE GENOMIC DNA]</scope>
    <source>
        <strain evidence="4">ATCC MYA-4612 / CBS 7966</strain>
    </source>
</reference>
<evidence type="ECO:0000313" key="4">
    <source>
        <dbReference type="Proteomes" id="UP000008837"/>
    </source>
</evidence>
<dbReference type="VEuPathDB" id="FungiDB:MGL_4083"/>
<dbReference type="OrthoDB" id="2529379at2759"/>
<evidence type="ECO:0000256" key="1">
    <source>
        <dbReference type="SAM" id="Coils"/>
    </source>
</evidence>
<feature type="compositionally biased region" description="Polar residues" evidence="2">
    <location>
        <begin position="242"/>
        <end position="267"/>
    </location>
</feature>
<dbReference type="Proteomes" id="UP000008837">
    <property type="component" value="Unassembled WGS sequence"/>
</dbReference>
<dbReference type="OMA" id="WRFAGHD"/>
<feature type="compositionally biased region" description="Pro residues" evidence="2">
    <location>
        <begin position="477"/>
        <end position="489"/>
    </location>
</feature>
<feature type="compositionally biased region" description="Polar residues" evidence="2">
    <location>
        <begin position="401"/>
        <end position="417"/>
    </location>
</feature>
<feature type="compositionally biased region" description="Basic and acidic residues" evidence="2">
    <location>
        <begin position="316"/>
        <end position="332"/>
    </location>
</feature>
<dbReference type="RefSeq" id="XP_001728748.1">
    <property type="nucleotide sequence ID" value="XM_001728696.1"/>
</dbReference>
<feature type="compositionally biased region" description="Pro residues" evidence="2">
    <location>
        <begin position="508"/>
        <end position="519"/>
    </location>
</feature>
<feature type="region of interest" description="Disordered" evidence="2">
    <location>
        <begin position="185"/>
        <end position="553"/>
    </location>
</feature>
<dbReference type="GeneID" id="5853067"/>
<gene>
    <name evidence="3" type="ORF">MGL_4083</name>
</gene>
<name>A8QD15_MALGO</name>
<comment type="caution">
    <text evidence="3">The sequence shown here is derived from an EMBL/GenBank/DDBJ whole genome shotgun (WGS) entry which is preliminary data.</text>
</comment>
<dbReference type="InParanoid" id="A8QD15"/>
<evidence type="ECO:0000256" key="2">
    <source>
        <dbReference type="SAM" id="MobiDB-lite"/>
    </source>
</evidence>